<feature type="transmembrane region" description="Helical" evidence="1">
    <location>
        <begin position="42"/>
        <end position="63"/>
    </location>
</feature>
<dbReference type="Pfam" id="PF14018">
    <property type="entry name" value="DUF4234"/>
    <property type="match status" value="1"/>
</dbReference>
<reference evidence="3 4" key="1">
    <citation type="submission" date="2019-01" db="EMBL/GenBank/DDBJ databases">
        <title>Draft genomes of a novel of Aminipila strains.</title>
        <authorList>
            <person name="Ma S."/>
        </authorList>
    </citation>
    <scope>NUCLEOTIDE SEQUENCE [LARGE SCALE GENOMIC DNA]</scope>
    <source>
        <strain evidence="4">JN-39</strain>
    </source>
</reference>
<dbReference type="EMBL" id="CP035281">
    <property type="protein sequence ID" value="QAT43027.1"/>
    <property type="molecule type" value="Genomic_DNA"/>
</dbReference>
<protein>
    <submittedName>
        <fullName evidence="3">DUF4234 domain-containing protein</fullName>
    </submittedName>
</protein>
<keyword evidence="4" id="KW-1185">Reference proteome</keyword>
<feature type="transmembrane region" description="Helical" evidence="1">
    <location>
        <begin position="84"/>
        <end position="106"/>
    </location>
</feature>
<organism evidence="3 4">
    <name type="scientific">Aminipila luticellarii</name>
    <dbReference type="NCBI Taxonomy" id="2507160"/>
    <lineage>
        <taxon>Bacteria</taxon>
        <taxon>Bacillati</taxon>
        <taxon>Bacillota</taxon>
        <taxon>Clostridia</taxon>
        <taxon>Peptostreptococcales</taxon>
        <taxon>Anaerovoracaceae</taxon>
        <taxon>Aminipila</taxon>
    </lineage>
</organism>
<sequence>MVKERNVALSAIFTVITFGIYGIYWFVCMTDEALGLSEEKGAGGILAFIFNLITFGLYGWYWAYKMGDRLETAKRKRNIEDGSANNGVLYLILNIIGLSLVTYILIQIELNKFSAKRLTH</sequence>
<gene>
    <name evidence="3" type="ORF">EQM06_07145</name>
</gene>
<dbReference type="KEGG" id="amij:EQM06_07145"/>
<feature type="domain" description="DUF4234" evidence="2">
    <location>
        <begin position="5"/>
        <end position="71"/>
    </location>
</feature>
<dbReference type="InterPro" id="IPR025328">
    <property type="entry name" value="DUF4234"/>
</dbReference>
<dbReference type="AlphaFoldDB" id="A0A410PVS2"/>
<keyword evidence="1" id="KW-0472">Membrane</keyword>
<dbReference type="Proteomes" id="UP000287601">
    <property type="component" value="Chromosome"/>
</dbReference>
<keyword evidence="1" id="KW-1133">Transmembrane helix</keyword>
<keyword evidence="1" id="KW-0812">Transmembrane</keyword>
<proteinExistence type="predicted"/>
<evidence type="ECO:0000313" key="4">
    <source>
        <dbReference type="Proteomes" id="UP000287601"/>
    </source>
</evidence>
<evidence type="ECO:0000313" key="3">
    <source>
        <dbReference type="EMBL" id="QAT43027.1"/>
    </source>
</evidence>
<feature type="transmembrane region" description="Helical" evidence="1">
    <location>
        <begin position="7"/>
        <end position="27"/>
    </location>
</feature>
<evidence type="ECO:0000256" key="1">
    <source>
        <dbReference type="SAM" id="Phobius"/>
    </source>
</evidence>
<name>A0A410PVS2_9FIRM</name>
<accession>A0A410PVS2</accession>
<dbReference type="OrthoDB" id="192868at2"/>
<evidence type="ECO:0000259" key="2">
    <source>
        <dbReference type="Pfam" id="PF14018"/>
    </source>
</evidence>
<dbReference type="RefSeq" id="WP_128745676.1">
    <property type="nucleotide sequence ID" value="NZ_CP035281.1"/>
</dbReference>